<comment type="caution">
    <text evidence="2">The sequence shown here is derived from an EMBL/GenBank/DDBJ whole genome shotgun (WGS) entry which is preliminary data.</text>
</comment>
<dbReference type="GO" id="GO:0003676">
    <property type="term" value="F:nucleic acid binding"/>
    <property type="evidence" value="ECO:0007669"/>
    <property type="project" value="InterPro"/>
</dbReference>
<feature type="domain" description="G-patch" evidence="1">
    <location>
        <begin position="401"/>
        <end position="447"/>
    </location>
</feature>
<dbReference type="Proteomes" id="UP000233551">
    <property type="component" value="Unassembled WGS sequence"/>
</dbReference>
<name>A0A2I0IEK9_PUNGR</name>
<evidence type="ECO:0000259" key="1">
    <source>
        <dbReference type="PROSITE" id="PS50174"/>
    </source>
</evidence>
<evidence type="ECO:0000313" key="2">
    <source>
        <dbReference type="EMBL" id="PKI42437.1"/>
    </source>
</evidence>
<organism evidence="2 3">
    <name type="scientific">Punica granatum</name>
    <name type="common">Pomegranate</name>
    <dbReference type="NCBI Taxonomy" id="22663"/>
    <lineage>
        <taxon>Eukaryota</taxon>
        <taxon>Viridiplantae</taxon>
        <taxon>Streptophyta</taxon>
        <taxon>Embryophyta</taxon>
        <taxon>Tracheophyta</taxon>
        <taxon>Spermatophyta</taxon>
        <taxon>Magnoliopsida</taxon>
        <taxon>eudicotyledons</taxon>
        <taxon>Gunneridae</taxon>
        <taxon>Pentapetalae</taxon>
        <taxon>rosids</taxon>
        <taxon>malvids</taxon>
        <taxon>Myrtales</taxon>
        <taxon>Lythraceae</taxon>
        <taxon>Punica</taxon>
    </lineage>
</organism>
<reference evidence="2 3" key="1">
    <citation type="submission" date="2017-11" db="EMBL/GenBank/DDBJ databases">
        <title>De-novo sequencing of pomegranate (Punica granatum L.) genome.</title>
        <authorList>
            <person name="Akparov Z."/>
            <person name="Amiraslanov A."/>
            <person name="Hajiyeva S."/>
            <person name="Abbasov M."/>
            <person name="Kaur K."/>
            <person name="Hamwieh A."/>
            <person name="Solovyev V."/>
            <person name="Salamov A."/>
            <person name="Braich B."/>
            <person name="Kosarev P."/>
            <person name="Mahmoud A."/>
            <person name="Hajiyev E."/>
            <person name="Babayeva S."/>
            <person name="Izzatullayeva V."/>
            <person name="Mammadov A."/>
            <person name="Mammadov A."/>
            <person name="Sharifova S."/>
            <person name="Ojaghi J."/>
            <person name="Eynullazada K."/>
            <person name="Bayramov B."/>
            <person name="Abdulazimova A."/>
            <person name="Shahmuradov I."/>
        </authorList>
    </citation>
    <scope>NUCLEOTIDE SEQUENCE [LARGE SCALE GENOMIC DNA]</scope>
    <source>
        <strain evidence="3">cv. AG2017</strain>
        <tissue evidence="2">Leaf</tissue>
    </source>
</reference>
<dbReference type="EMBL" id="PGOL01003159">
    <property type="protein sequence ID" value="PKI42437.1"/>
    <property type="molecule type" value="Genomic_DNA"/>
</dbReference>
<dbReference type="AlphaFoldDB" id="A0A2I0IEK9"/>
<dbReference type="PANTHER" id="PTHR32108">
    <property type="entry name" value="DNA-DIRECTED RNA POLYMERASE SUBUNIT ALPHA"/>
    <property type="match status" value="1"/>
</dbReference>
<sequence>MEETIKALQAGTSRLDFGDFNWNLFSSMRLPPKIMIPNFKRYDGTKDPRHHLRHYQSKMLQYWDYEEFIIQTFQDSLMGPALDWFMTLKATDIPTWADLSQKFLDQCRLFASSPFVIEVPAREPYQDSRVPWNYGGNVANTEQEMNAMATTRSGWVYEGPELADKGKAPATAFKDVPRVASIPAKKVTEDEAEAFMKIIKASEYKVVEQMGKSPAHTSLLALLLSSELHQEALLKVLTAAQISKVTTPERIEETVSSIFSNQISFVEDELPSEGHGHLRALHIVSKCNNHVDGQVIIDNGSTLNVCLVSTLKQMNVDMSHILGSKTTVRVFDGSRREVNGEIDLLIDAGKLITVNGKEDYAIYKETTVPYISIGEDQNLPFHSFDTIFVIRDYGEIGPSRADRMIGNVLLKNNYVPRIGLGACAQGIFRPIKVEEYRNRRGLGFRPSCHEIVHARRCKHLHRLVTHYEKLSKGIQVPPLSQFFPAPPQAIRGTSDSPSTKSYEFSSDTSEALLALPAIYVVPRETSSMVYICLA</sequence>
<dbReference type="PANTHER" id="PTHR32108:SF9">
    <property type="entry name" value="REVERSE TRANSCRIPTASE RNASE H-LIKE DOMAIN-CONTAINING PROTEIN"/>
    <property type="match status" value="1"/>
</dbReference>
<protein>
    <recommendedName>
        <fullName evidence="1">G-patch domain-containing protein</fullName>
    </recommendedName>
</protein>
<keyword evidence="3" id="KW-1185">Reference proteome</keyword>
<dbReference type="InterPro" id="IPR000467">
    <property type="entry name" value="G_patch_dom"/>
</dbReference>
<proteinExistence type="predicted"/>
<dbReference type="PROSITE" id="PS50174">
    <property type="entry name" value="G_PATCH"/>
    <property type="match status" value="1"/>
</dbReference>
<accession>A0A2I0IEK9</accession>
<gene>
    <name evidence="2" type="ORF">CRG98_037168</name>
</gene>
<evidence type="ECO:0000313" key="3">
    <source>
        <dbReference type="Proteomes" id="UP000233551"/>
    </source>
</evidence>